<feature type="transmembrane region" description="Helical" evidence="2">
    <location>
        <begin position="260"/>
        <end position="279"/>
    </location>
</feature>
<gene>
    <name evidence="3" type="ORF">NKR19_g9800</name>
</gene>
<reference evidence="3" key="1">
    <citation type="submission" date="2022-07" db="EMBL/GenBank/DDBJ databases">
        <title>Fungi with potential for degradation of polypropylene.</title>
        <authorList>
            <person name="Gostincar C."/>
        </authorList>
    </citation>
    <scope>NUCLEOTIDE SEQUENCE</scope>
    <source>
        <strain evidence="3">EXF-13287</strain>
    </source>
</reference>
<sequence length="503" mass="54930">MFCSLTSSNNSQSCILPSALNPSGVTSLSDLDIGYFTNLLSDDSNTTNYNRVVCPIASNLLPLSNLSLLDTVITDPTKLSIGILDLVAFARAAFPFPTNTSDAGSLVSWWVNTTTTSPQSASSFIRTIVDDCAFSYCRSIYISIGNPDIVGIGMLTSTTMLMLLSFAFSVLSFGPIVHLITRPEQKTRYSFRVSFLGTLDDLFQAVLVFGVAVIVSGFVFRYNTQSHFDALMADGLAMLCSTTVVMLAASYWAHNKPRPYVAWCVAAVACLTVALFATHRDVVSFRASPVERACGTDGRTWSQSSSGEAGGLGGAGDGAAIVRDADFNARNFSFIPLGFACWCLVAFGAVFHHPRVKRRWKPRPDAKSVGYVAYVIVESLPSFFGLLGLAIYLAYFWHTWRLMKSVYGDAFTKAEKTWGFGQYLAVATWLPVFLQFGHLFMSGMEPVLATRLPRAWSATPSGGMKGRGREDSYVTWQAITKDSGKKEQRFKVEELADPEQGGR</sequence>
<feature type="transmembrane region" description="Helical" evidence="2">
    <location>
        <begin position="332"/>
        <end position="351"/>
    </location>
</feature>
<evidence type="ECO:0000313" key="4">
    <source>
        <dbReference type="Proteomes" id="UP001174691"/>
    </source>
</evidence>
<evidence type="ECO:0000313" key="3">
    <source>
        <dbReference type="EMBL" id="KAJ9130662.1"/>
    </source>
</evidence>
<accession>A0AA38R8I0</accession>
<dbReference type="Proteomes" id="UP001174691">
    <property type="component" value="Unassembled WGS sequence"/>
</dbReference>
<proteinExistence type="predicted"/>
<evidence type="ECO:0000256" key="1">
    <source>
        <dbReference type="SAM" id="MobiDB-lite"/>
    </source>
</evidence>
<feature type="transmembrane region" description="Helical" evidence="2">
    <location>
        <begin position="160"/>
        <end position="181"/>
    </location>
</feature>
<dbReference type="EMBL" id="JANBVN010000259">
    <property type="protein sequence ID" value="KAJ9130662.1"/>
    <property type="molecule type" value="Genomic_DNA"/>
</dbReference>
<protein>
    <submittedName>
        <fullName evidence="3">Uncharacterized protein</fullName>
    </submittedName>
</protein>
<organism evidence="3 4">
    <name type="scientific">Coniochaeta hoffmannii</name>
    <dbReference type="NCBI Taxonomy" id="91930"/>
    <lineage>
        <taxon>Eukaryota</taxon>
        <taxon>Fungi</taxon>
        <taxon>Dikarya</taxon>
        <taxon>Ascomycota</taxon>
        <taxon>Pezizomycotina</taxon>
        <taxon>Sordariomycetes</taxon>
        <taxon>Sordariomycetidae</taxon>
        <taxon>Coniochaetales</taxon>
        <taxon>Coniochaetaceae</taxon>
        <taxon>Coniochaeta</taxon>
    </lineage>
</organism>
<dbReference type="AlphaFoldDB" id="A0AA38R8I0"/>
<comment type="caution">
    <text evidence="3">The sequence shown here is derived from an EMBL/GenBank/DDBJ whole genome shotgun (WGS) entry which is preliminary data.</text>
</comment>
<name>A0AA38R8I0_9PEZI</name>
<keyword evidence="2" id="KW-0472">Membrane</keyword>
<keyword evidence="4" id="KW-1185">Reference proteome</keyword>
<feature type="transmembrane region" description="Helical" evidence="2">
    <location>
        <begin position="417"/>
        <end position="441"/>
    </location>
</feature>
<feature type="region of interest" description="Disordered" evidence="1">
    <location>
        <begin position="484"/>
        <end position="503"/>
    </location>
</feature>
<feature type="transmembrane region" description="Helical" evidence="2">
    <location>
        <begin position="371"/>
        <end position="397"/>
    </location>
</feature>
<feature type="transmembrane region" description="Helical" evidence="2">
    <location>
        <begin position="202"/>
        <end position="223"/>
    </location>
</feature>
<keyword evidence="2" id="KW-0812">Transmembrane</keyword>
<evidence type="ECO:0000256" key="2">
    <source>
        <dbReference type="SAM" id="Phobius"/>
    </source>
</evidence>
<keyword evidence="2" id="KW-1133">Transmembrane helix</keyword>
<feature type="transmembrane region" description="Helical" evidence="2">
    <location>
        <begin position="235"/>
        <end position="253"/>
    </location>
</feature>